<evidence type="ECO:0000313" key="3">
    <source>
        <dbReference type="EMBL" id="OLF14123.1"/>
    </source>
</evidence>
<dbReference type="PRINTS" id="PR00080">
    <property type="entry name" value="SDRFAMILY"/>
</dbReference>
<sequence>MEREFVDKVVLVTGGSSGVGRAAVERFASSGASVTFCGHDPEQVAAVADELRGAGHDVTGVVADVRDHDQVRDLVAGVGPLDTVVCSAGIQRYGTVEETGERLWDEVIDVNLKGVYLTCHHAVPQLRARGGGSIVTIASVQAFATQTGVAAYATSKGGIVALTRAIAVDHAAEGIRANVVCPGSVDTPMLRWAADRFAGDRDPDDLVREWGASHPLGRAARPEEVAEVVAFLASDRASFVTGAEYRVDGGLLSTLPVALPE</sequence>
<dbReference type="OrthoDB" id="7064009at2"/>
<dbReference type="InterPro" id="IPR020904">
    <property type="entry name" value="Sc_DH/Rdtase_CS"/>
</dbReference>
<keyword evidence="4" id="KW-1185">Reference proteome</keyword>
<reference evidence="3 4" key="1">
    <citation type="submission" date="2016-12" db="EMBL/GenBank/DDBJ databases">
        <title>The draft genome sequence of Actinophytocola xinjiangensis.</title>
        <authorList>
            <person name="Wang W."/>
            <person name="Yuan L."/>
        </authorList>
    </citation>
    <scope>NUCLEOTIDE SEQUENCE [LARGE SCALE GENOMIC DNA]</scope>
    <source>
        <strain evidence="3 4">CGMCC 4.4663</strain>
    </source>
</reference>
<evidence type="ECO:0000256" key="2">
    <source>
        <dbReference type="ARBA" id="ARBA00023002"/>
    </source>
</evidence>
<dbReference type="Proteomes" id="UP000185696">
    <property type="component" value="Unassembled WGS sequence"/>
</dbReference>
<dbReference type="PRINTS" id="PR00081">
    <property type="entry name" value="GDHRDH"/>
</dbReference>
<name>A0A7Z1B0T4_9PSEU</name>
<dbReference type="InterPro" id="IPR002347">
    <property type="entry name" value="SDR_fam"/>
</dbReference>
<dbReference type="PANTHER" id="PTHR43477:SF1">
    <property type="entry name" value="DIHYDROANTICAPSIN 7-DEHYDROGENASE"/>
    <property type="match status" value="1"/>
</dbReference>
<dbReference type="FunFam" id="3.40.50.720:FF:000084">
    <property type="entry name" value="Short-chain dehydrogenase reductase"/>
    <property type="match status" value="1"/>
</dbReference>
<accession>A0A7Z1B0T4</accession>
<organism evidence="3 4">
    <name type="scientific">Actinophytocola xinjiangensis</name>
    <dbReference type="NCBI Taxonomy" id="485602"/>
    <lineage>
        <taxon>Bacteria</taxon>
        <taxon>Bacillati</taxon>
        <taxon>Actinomycetota</taxon>
        <taxon>Actinomycetes</taxon>
        <taxon>Pseudonocardiales</taxon>
        <taxon>Pseudonocardiaceae</taxon>
    </lineage>
</organism>
<keyword evidence="2" id="KW-0560">Oxidoreductase</keyword>
<gene>
    <name evidence="3" type="ORF">BLA60_02890</name>
</gene>
<dbReference type="Pfam" id="PF13561">
    <property type="entry name" value="adh_short_C2"/>
    <property type="match status" value="1"/>
</dbReference>
<evidence type="ECO:0000313" key="4">
    <source>
        <dbReference type="Proteomes" id="UP000185696"/>
    </source>
</evidence>
<dbReference type="InterPro" id="IPR036291">
    <property type="entry name" value="NAD(P)-bd_dom_sf"/>
</dbReference>
<evidence type="ECO:0000256" key="1">
    <source>
        <dbReference type="ARBA" id="ARBA00006484"/>
    </source>
</evidence>
<dbReference type="PROSITE" id="PS00061">
    <property type="entry name" value="ADH_SHORT"/>
    <property type="match status" value="1"/>
</dbReference>
<dbReference type="RefSeq" id="WP_075131070.1">
    <property type="nucleotide sequence ID" value="NZ_MSIF01000001.1"/>
</dbReference>
<dbReference type="Gene3D" id="3.40.50.720">
    <property type="entry name" value="NAD(P)-binding Rossmann-like Domain"/>
    <property type="match status" value="1"/>
</dbReference>
<dbReference type="SUPFAM" id="SSF51735">
    <property type="entry name" value="NAD(P)-binding Rossmann-fold domains"/>
    <property type="match status" value="1"/>
</dbReference>
<dbReference type="GO" id="GO:0016491">
    <property type="term" value="F:oxidoreductase activity"/>
    <property type="evidence" value="ECO:0007669"/>
    <property type="project" value="UniProtKB-KW"/>
</dbReference>
<dbReference type="AlphaFoldDB" id="A0A7Z1B0T4"/>
<dbReference type="EMBL" id="MSIF01000001">
    <property type="protein sequence ID" value="OLF14123.1"/>
    <property type="molecule type" value="Genomic_DNA"/>
</dbReference>
<comment type="similarity">
    <text evidence="1">Belongs to the short-chain dehydrogenases/reductases (SDR) family.</text>
</comment>
<dbReference type="InterPro" id="IPR051122">
    <property type="entry name" value="SDR_DHRS6-like"/>
</dbReference>
<comment type="caution">
    <text evidence="3">The sequence shown here is derived from an EMBL/GenBank/DDBJ whole genome shotgun (WGS) entry which is preliminary data.</text>
</comment>
<proteinExistence type="inferred from homology"/>
<protein>
    <submittedName>
        <fullName evidence="3">Short-chain dehydrogenase</fullName>
    </submittedName>
</protein>
<dbReference type="CDD" id="cd05233">
    <property type="entry name" value="SDR_c"/>
    <property type="match status" value="1"/>
</dbReference>
<dbReference type="PANTHER" id="PTHR43477">
    <property type="entry name" value="DIHYDROANTICAPSIN 7-DEHYDROGENASE"/>
    <property type="match status" value="1"/>
</dbReference>